<dbReference type="SMART" id="SM00387">
    <property type="entry name" value="HATPase_c"/>
    <property type="match status" value="1"/>
</dbReference>
<evidence type="ECO:0000256" key="4">
    <source>
        <dbReference type="SAM" id="Coils"/>
    </source>
</evidence>
<dbReference type="Pfam" id="PF02518">
    <property type="entry name" value="HATPase_c"/>
    <property type="match status" value="1"/>
</dbReference>
<dbReference type="InterPro" id="IPR003661">
    <property type="entry name" value="HisK_dim/P_dom"/>
</dbReference>
<dbReference type="PANTHER" id="PTHR43065">
    <property type="entry name" value="SENSOR HISTIDINE KINASE"/>
    <property type="match status" value="1"/>
</dbReference>
<feature type="domain" description="Histidine kinase" evidence="6">
    <location>
        <begin position="643"/>
        <end position="895"/>
    </location>
</feature>
<dbReference type="AlphaFoldDB" id="A0A1W2H1J7"/>
<dbReference type="Gene3D" id="3.30.565.10">
    <property type="entry name" value="Histidine kinase-like ATPase, C-terminal domain"/>
    <property type="match status" value="1"/>
</dbReference>
<sequence>MKKENQIFNRIMIQYTRFWHILPMILFGWTLSQPGFSQNSTVPPDQIDSLKVYVSQLSENDPQYTRLTSLYAQMCFDSLRIIDGMEATKRLKEIAEVSGNDQDLGYFHEALGFLHSYSQLKEANQVKADWLLKQHHEFSRWGNIEGGKDIKSDTAGVAIDAYEQALKYYEALKDTFSVRHLHAELAMMYRWWKLPGNTYRETAEIRKYQIHRDEVLNLYPDSYRETSEEILLNLVMKIQQLADLWYQQINQTSEIELSLANQVSNIKDPFNRAWGYHMLSRNYGGNNRFFLGLSYNSNSIELLQQLGETNLQSFCYYHAASIYQRASVRQPELRTKVVENCEKAIHFHQQMNFTKGIEKVYWLYVQTKHRLNEDAMNNEAGLSEASSIPDSINVAMDHYFKYLGNNLNSGLNKQLFAFYFQQKATMQNKTGNVEQALEDNFRALNLLLSIADFRGASYSALAIAKNFKERKSYEKALQYALQAYQYATETTWTITMISGSALVAELYEETGQLGKAIEYLKINQGLVTENERLNNQIQFTEMQVAGAIKESQHEIDRLDTQRKMVESENENQRIILVMAGILLVFLLVFSVIIYRNSVSRKKTNQELSQQRDSLQKTLLQLQSTQAQLIQSEKMASLGELTAGIAHEIQNPLNFVNNFSEVSAELLDEVKETRTKSQETRPRTEEDEIEDEILEDIKKNLEKINHHGKRADAIVKGMLEHSRTGSGEKELTDINSLASEYLNLAYQSFKSKNEGVDIKLITELDPTIPKIELVRPDIGKVLLNILNNAFYACTLTSISTDTSKFDIPLNHPTVGITTKSLGDSILISISDNGPGIPDSIKEKIFQPFFTTKPTGSGTGLGLSLSYDIVKAHGGELRVESEENVFTKIIINLPIHI</sequence>
<dbReference type="InterPro" id="IPR036097">
    <property type="entry name" value="HisK_dim/P_sf"/>
</dbReference>
<dbReference type="PANTHER" id="PTHR43065:SF42">
    <property type="entry name" value="TWO-COMPONENT SENSOR PPRA"/>
    <property type="match status" value="1"/>
</dbReference>
<dbReference type="EC" id="2.7.13.3" evidence="2"/>
<keyword evidence="7" id="KW-0418">Kinase</keyword>
<reference evidence="8" key="1">
    <citation type="submission" date="2017-04" db="EMBL/GenBank/DDBJ databases">
        <authorList>
            <person name="Varghese N."/>
            <person name="Submissions S."/>
        </authorList>
    </citation>
    <scope>NUCLEOTIDE SEQUENCE [LARGE SCALE GENOMIC DNA]</scope>
    <source>
        <strain evidence="8">DSM 16537</strain>
    </source>
</reference>
<protein>
    <recommendedName>
        <fullName evidence="2">histidine kinase</fullName>
        <ecNumber evidence="2">2.7.13.3</ecNumber>
    </recommendedName>
</protein>
<keyword evidence="4" id="KW-0175">Coiled coil</keyword>
<keyword evidence="5" id="KW-0472">Membrane</keyword>
<dbReference type="Gene3D" id="1.25.40.10">
    <property type="entry name" value="Tetratricopeptide repeat domain"/>
    <property type="match status" value="1"/>
</dbReference>
<organism evidence="7 8">
    <name type="scientific">Aquiflexum balticum DSM 16537</name>
    <dbReference type="NCBI Taxonomy" id="758820"/>
    <lineage>
        <taxon>Bacteria</taxon>
        <taxon>Pseudomonadati</taxon>
        <taxon>Bacteroidota</taxon>
        <taxon>Cytophagia</taxon>
        <taxon>Cytophagales</taxon>
        <taxon>Cyclobacteriaceae</taxon>
        <taxon>Aquiflexum</taxon>
    </lineage>
</organism>
<dbReference type="SUPFAM" id="SSF48452">
    <property type="entry name" value="TPR-like"/>
    <property type="match status" value="1"/>
</dbReference>
<dbReference type="GO" id="GO:0000155">
    <property type="term" value="F:phosphorelay sensor kinase activity"/>
    <property type="evidence" value="ECO:0007669"/>
    <property type="project" value="InterPro"/>
</dbReference>
<dbReference type="OrthoDB" id="9806995at2"/>
<dbReference type="SUPFAM" id="SSF47384">
    <property type="entry name" value="Homodimeric domain of signal transducing histidine kinase"/>
    <property type="match status" value="1"/>
</dbReference>
<evidence type="ECO:0000256" key="5">
    <source>
        <dbReference type="SAM" id="Phobius"/>
    </source>
</evidence>
<dbReference type="InterPro" id="IPR004358">
    <property type="entry name" value="Sig_transdc_His_kin-like_C"/>
</dbReference>
<evidence type="ECO:0000313" key="7">
    <source>
        <dbReference type="EMBL" id="SMD42815.1"/>
    </source>
</evidence>
<dbReference type="InterPro" id="IPR011990">
    <property type="entry name" value="TPR-like_helical_dom_sf"/>
</dbReference>
<keyword evidence="7" id="KW-0808">Transferase</keyword>
<dbReference type="Gene3D" id="1.10.287.130">
    <property type="match status" value="1"/>
</dbReference>
<gene>
    <name evidence="7" type="ORF">SAMN00777080_1380</name>
</gene>
<keyword evidence="5" id="KW-1133">Transmembrane helix</keyword>
<dbReference type="SUPFAM" id="SSF55874">
    <property type="entry name" value="ATPase domain of HSP90 chaperone/DNA topoisomerase II/histidine kinase"/>
    <property type="match status" value="1"/>
</dbReference>
<dbReference type="EMBL" id="LT838813">
    <property type="protein sequence ID" value="SMD42815.1"/>
    <property type="molecule type" value="Genomic_DNA"/>
</dbReference>
<evidence type="ECO:0000256" key="3">
    <source>
        <dbReference type="ARBA" id="ARBA00022553"/>
    </source>
</evidence>
<evidence type="ECO:0000256" key="2">
    <source>
        <dbReference type="ARBA" id="ARBA00012438"/>
    </source>
</evidence>
<dbReference type="PRINTS" id="PR00344">
    <property type="entry name" value="BCTRLSENSOR"/>
</dbReference>
<accession>A0A1W2H1J7</accession>
<dbReference type="STRING" id="758820.SAMN00777080_1380"/>
<comment type="catalytic activity">
    <reaction evidence="1">
        <text>ATP + protein L-histidine = ADP + protein N-phospho-L-histidine.</text>
        <dbReference type="EC" id="2.7.13.3"/>
    </reaction>
</comment>
<keyword evidence="3" id="KW-0597">Phosphoprotein</keyword>
<keyword evidence="5" id="KW-0812">Transmembrane</keyword>
<proteinExistence type="predicted"/>
<feature type="coiled-coil region" evidence="4">
    <location>
        <begin position="523"/>
        <end position="568"/>
    </location>
</feature>
<dbReference type="InterPro" id="IPR003594">
    <property type="entry name" value="HATPase_dom"/>
</dbReference>
<dbReference type="CDD" id="cd00082">
    <property type="entry name" value="HisKA"/>
    <property type="match status" value="1"/>
</dbReference>
<evidence type="ECO:0000256" key="1">
    <source>
        <dbReference type="ARBA" id="ARBA00000085"/>
    </source>
</evidence>
<evidence type="ECO:0000259" key="6">
    <source>
        <dbReference type="PROSITE" id="PS50109"/>
    </source>
</evidence>
<dbReference type="Proteomes" id="UP000192333">
    <property type="component" value="Chromosome I"/>
</dbReference>
<dbReference type="PROSITE" id="PS50109">
    <property type="entry name" value="HIS_KIN"/>
    <property type="match status" value="1"/>
</dbReference>
<evidence type="ECO:0000313" key="8">
    <source>
        <dbReference type="Proteomes" id="UP000192333"/>
    </source>
</evidence>
<keyword evidence="8" id="KW-1185">Reference proteome</keyword>
<feature type="transmembrane region" description="Helical" evidence="5">
    <location>
        <begin position="574"/>
        <end position="594"/>
    </location>
</feature>
<dbReference type="InterPro" id="IPR036890">
    <property type="entry name" value="HATPase_C_sf"/>
</dbReference>
<name>A0A1W2H1J7_9BACT</name>
<dbReference type="SMART" id="SM00388">
    <property type="entry name" value="HisKA"/>
    <property type="match status" value="1"/>
</dbReference>
<dbReference type="InterPro" id="IPR005467">
    <property type="entry name" value="His_kinase_dom"/>
</dbReference>